<dbReference type="FunFam" id="3.40.50.880:FF:000001">
    <property type="entry name" value="GMP synthase [glutamine-hydrolyzing]"/>
    <property type="match status" value="1"/>
</dbReference>
<comment type="pathway">
    <text evidence="2 11">Purine metabolism; GMP biosynthesis; GMP from XMP (L-Gln route): step 1/1.</text>
</comment>
<keyword evidence="9 11" id="KW-0315">Glutamine amidotransferase</keyword>
<dbReference type="PATRIC" id="fig|1706438.3.peg.311"/>
<dbReference type="AlphaFoldDB" id="A0A150IM67"/>
<evidence type="ECO:0000313" key="15">
    <source>
        <dbReference type="EMBL" id="KYC48609.1"/>
    </source>
</evidence>
<evidence type="ECO:0000313" key="14">
    <source>
        <dbReference type="EMBL" id="KYC46037.1"/>
    </source>
</evidence>
<dbReference type="Proteomes" id="UP000092403">
    <property type="component" value="Unassembled WGS sequence"/>
</dbReference>
<evidence type="ECO:0000313" key="18">
    <source>
        <dbReference type="Proteomes" id="UP000092401"/>
    </source>
</evidence>
<dbReference type="EMBL" id="LNGE01000006">
    <property type="protein sequence ID" value="KYC46037.1"/>
    <property type="molecule type" value="Genomic_DNA"/>
</dbReference>
<organism evidence="14 18">
    <name type="scientific">Candidatus Methanofastidiosum methylothiophilum</name>
    <dbReference type="NCBI Taxonomy" id="1705564"/>
    <lineage>
        <taxon>Archaea</taxon>
        <taxon>Methanobacteriati</taxon>
        <taxon>Methanobacteriota</taxon>
        <taxon>Stenosarchaea group</taxon>
        <taxon>Candidatus Methanofastidiosia</taxon>
        <taxon>Candidatus Methanofastidiosales</taxon>
        <taxon>Candidatus Methanofastidiosaceae</taxon>
        <taxon>Candidatus Methanofastidiosum</taxon>
    </lineage>
</organism>
<dbReference type="Gene3D" id="3.40.50.620">
    <property type="entry name" value="HUPs"/>
    <property type="match status" value="1"/>
</dbReference>
<evidence type="ECO:0000256" key="11">
    <source>
        <dbReference type="HAMAP-Rule" id="MF_00344"/>
    </source>
</evidence>
<dbReference type="PATRIC" id="fig|1706437.3.peg.119"/>
<evidence type="ECO:0000256" key="12">
    <source>
        <dbReference type="PROSITE-ProRule" id="PRU00886"/>
    </source>
</evidence>
<dbReference type="InterPro" id="IPR025777">
    <property type="entry name" value="GMPS_ATP_PPase_dom"/>
</dbReference>
<dbReference type="Proteomes" id="UP000091929">
    <property type="component" value="Unassembled WGS sequence"/>
</dbReference>
<feature type="domain" description="GMPS ATP-PPase" evidence="13">
    <location>
        <begin position="202"/>
        <end position="391"/>
    </location>
</feature>
<feature type="active site" evidence="11">
    <location>
        <position position="177"/>
    </location>
</feature>
<dbReference type="EC" id="6.3.5.2" evidence="11"/>
<keyword evidence="5 11" id="KW-0547">Nucleotide-binding</keyword>
<evidence type="ECO:0000256" key="9">
    <source>
        <dbReference type="ARBA" id="ARBA00022962"/>
    </source>
</evidence>
<evidence type="ECO:0000313" key="17">
    <source>
        <dbReference type="Proteomes" id="UP000091929"/>
    </source>
</evidence>
<dbReference type="EMBL" id="LNJC01000003">
    <property type="protein sequence ID" value="KYC51186.1"/>
    <property type="molecule type" value="Genomic_DNA"/>
</dbReference>
<dbReference type="Gene3D" id="3.40.50.880">
    <property type="match status" value="1"/>
</dbReference>
<comment type="catalytic activity">
    <reaction evidence="10 11">
        <text>XMP + L-glutamine + ATP + H2O = GMP + L-glutamate + AMP + diphosphate + 2 H(+)</text>
        <dbReference type="Rhea" id="RHEA:11680"/>
        <dbReference type="ChEBI" id="CHEBI:15377"/>
        <dbReference type="ChEBI" id="CHEBI:15378"/>
        <dbReference type="ChEBI" id="CHEBI:29985"/>
        <dbReference type="ChEBI" id="CHEBI:30616"/>
        <dbReference type="ChEBI" id="CHEBI:33019"/>
        <dbReference type="ChEBI" id="CHEBI:57464"/>
        <dbReference type="ChEBI" id="CHEBI:58115"/>
        <dbReference type="ChEBI" id="CHEBI:58359"/>
        <dbReference type="ChEBI" id="CHEBI:456215"/>
        <dbReference type="EC" id="6.3.5.2"/>
    </reaction>
</comment>
<comment type="function">
    <text evidence="1 11">Catalyzes the synthesis of GMP from XMP.</text>
</comment>
<dbReference type="InterPro" id="IPR004739">
    <property type="entry name" value="GMP_synth_GATase"/>
</dbReference>
<gene>
    <name evidence="14" type="primary">guaAB</name>
    <name evidence="11" type="synonym">guaA</name>
    <name evidence="14" type="ORF">APG10_00346</name>
    <name evidence="15" type="ORF">APG11_00119</name>
    <name evidence="16" type="ORF">APG12_00312</name>
</gene>
<dbReference type="PANTHER" id="PTHR11922">
    <property type="entry name" value="GMP SYNTHASE-RELATED"/>
    <property type="match status" value="1"/>
</dbReference>
<dbReference type="NCBIfam" id="NF000848">
    <property type="entry name" value="PRK00074.1"/>
    <property type="match status" value="1"/>
</dbReference>
<dbReference type="HAMAP" id="MF_00344">
    <property type="entry name" value="GMP_synthase"/>
    <property type="match status" value="1"/>
</dbReference>
<proteinExistence type="inferred from homology"/>
<evidence type="ECO:0000256" key="3">
    <source>
        <dbReference type="ARBA" id="ARBA00011264"/>
    </source>
</evidence>
<dbReference type="FunFam" id="3.30.300.10:FF:000002">
    <property type="entry name" value="GMP synthase [glutamine-hydrolyzing]"/>
    <property type="match status" value="1"/>
</dbReference>
<accession>A0A150IUC6</accession>
<dbReference type="CDD" id="cd01997">
    <property type="entry name" value="GMP_synthase_C"/>
    <property type="match status" value="1"/>
</dbReference>
<dbReference type="NCBIfam" id="TIGR00884">
    <property type="entry name" value="guaA_Cterm"/>
    <property type="match status" value="1"/>
</dbReference>
<evidence type="ECO:0000256" key="8">
    <source>
        <dbReference type="ARBA" id="ARBA00022840"/>
    </source>
</evidence>
<dbReference type="PRINTS" id="PR00099">
    <property type="entry name" value="CPSGATASE"/>
</dbReference>
<keyword evidence="6 11" id="KW-0332">GMP biosynthesis</keyword>
<dbReference type="GO" id="GO:0005524">
    <property type="term" value="F:ATP binding"/>
    <property type="evidence" value="ECO:0007669"/>
    <property type="project" value="UniProtKB-UniRule"/>
</dbReference>
<dbReference type="InterPro" id="IPR029062">
    <property type="entry name" value="Class_I_gatase-like"/>
</dbReference>
<dbReference type="Pfam" id="PF02540">
    <property type="entry name" value="NAD_synthase"/>
    <property type="match status" value="1"/>
</dbReference>
<evidence type="ECO:0000259" key="13">
    <source>
        <dbReference type="PROSITE" id="PS51553"/>
    </source>
</evidence>
<evidence type="ECO:0000313" key="16">
    <source>
        <dbReference type="EMBL" id="KYC51186.1"/>
    </source>
</evidence>
<dbReference type="PANTHER" id="PTHR11922:SF2">
    <property type="entry name" value="GMP SYNTHASE [GLUTAMINE-HYDROLYZING]"/>
    <property type="match status" value="1"/>
</dbReference>
<evidence type="ECO:0000256" key="6">
    <source>
        <dbReference type="ARBA" id="ARBA00022749"/>
    </source>
</evidence>
<dbReference type="PROSITE" id="PS51553">
    <property type="entry name" value="GMPS_ATP_PPASE"/>
    <property type="match status" value="1"/>
</dbReference>
<dbReference type="PROSITE" id="PS51273">
    <property type="entry name" value="GATASE_TYPE_1"/>
    <property type="match status" value="1"/>
</dbReference>
<dbReference type="Pfam" id="PF00117">
    <property type="entry name" value="GATase"/>
    <property type="match status" value="1"/>
</dbReference>
<evidence type="ECO:0000256" key="4">
    <source>
        <dbReference type="ARBA" id="ARBA00022598"/>
    </source>
</evidence>
<evidence type="ECO:0000256" key="7">
    <source>
        <dbReference type="ARBA" id="ARBA00022755"/>
    </source>
</evidence>
<dbReference type="CDD" id="cd01742">
    <property type="entry name" value="GATase1_GMP_Synthase"/>
    <property type="match status" value="1"/>
</dbReference>
<dbReference type="InterPro" id="IPR001674">
    <property type="entry name" value="GMP_synth_C"/>
</dbReference>
<dbReference type="InterPro" id="IPR022310">
    <property type="entry name" value="NAD/GMP_synthase"/>
</dbReference>
<dbReference type="SUPFAM" id="SSF52317">
    <property type="entry name" value="Class I glutamine amidotransferase-like"/>
    <property type="match status" value="1"/>
</dbReference>
<evidence type="ECO:0000256" key="1">
    <source>
        <dbReference type="ARBA" id="ARBA00002332"/>
    </source>
</evidence>
<keyword evidence="7 11" id="KW-0658">Purine biosynthesis</keyword>
<dbReference type="Proteomes" id="UP000092401">
    <property type="component" value="Unassembled WGS sequence"/>
</dbReference>
<dbReference type="InterPro" id="IPR022955">
    <property type="entry name" value="GMP_synthase"/>
</dbReference>
<dbReference type="EMBL" id="LNGF01000002">
    <property type="protein sequence ID" value="KYC48609.1"/>
    <property type="molecule type" value="Genomic_DNA"/>
</dbReference>
<evidence type="ECO:0000256" key="10">
    <source>
        <dbReference type="ARBA" id="ARBA00049404"/>
    </source>
</evidence>
<protein>
    <recommendedName>
        <fullName evidence="11">GMP synthase [glutamine-hydrolyzing]</fullName>
        <ecNumber evidence="11">6.3.5.2</ecNumber>
    </recommendedName>
    <alternativeName>
        <fullName evidence="11">GMP synthetase</fullName>
    </alternativeName>
    <alternativeName>
        <fullName evidence="11">Glutamine amidotransferase</fullName>
    </alternativeName>
</protein>
<dbReference type="GO" id="GO:0005829">
    <property type="term" value="C:cytosol"/>
    <property type="evidence" value="ECO:0007669"/>
    <property type="project" value="TreeGrafter"/>
</dbReference>
<feature type="active site" description="Nucleophile" evidence="11">
    <location>
        <position position="88"/>
    </location>
</feature>
<dbReference type="PRINTS" id="PR00096">
    <property type="entry name" value="GATASE"/>
</dbReference>
<reference evidence="17 18" key="1">
    <citation type="journal article" date="2016" name="ISME J.">
        <title>Chasing the elusive Euryarchaeota class WSA2: genomes reveal a uniquely fastidious methyl-reducing methanogen.</title>
        <authorList>
            <person name="Nobu M.K."/>
            <person name="Narihiro T."/>
            <person name="Kuroda K."/>
            <person name="Mei R."/>
            <person name="Liu W.T."/>
        </authorList>
    </citation>
    <scope>NUCLEOTIDE SEQUENCE [LARGE SCALE GENOMIC DNA]</scope>
    <source>
        <strain evidence="14">B03fssc0709_Meth_Bin005</strain>
        <strain evidence="15">B15fssc0709_Meth_Bin003</strain>
        <strain evidence="16">BMIXfssc0709_Meth_Bin006</strain>
    </source>
</reference>
<dbReference type="NCBIfam" id="TIGR00888">
    <property type="entry name" value="guaA_Nterm"/>
    <property type="match status" value="1"/>
</dbReference>
<dbReference type="GO" id="GO:0003921">
    <property type="term" value="F:GMP synthase activity"/>
    <property type="evidence" value="ECO:0007669"/>
    <property type="project" value="InterPro"/>
</dbReference>
<dbReference type="PATRIC" id="fig|1706436.3.peg.347"/>
<dbReference type="InterPro" id="IPR017926">
    <property type="entry name" value="GATASE"/>
</dbReference>
<feature type="active site" evidence="11">
    <location>
        <position position="175"/>
    </location>
</feature>
<evidence type="ECO:0000256" key="2">
    <source>
        <dbReference type="ARBA" id="ARBA00005153"/>
    </source>
</evidence>
<dbReference type="Pfam" id="PF00958">
    <property type="entry name" value="GMP_synt_C"/>
    <property type="match status" value="1"/>
</dbReference>
<evidence type="ECO:0000256" key="5">
    <source>
        <dbReference type="ARBA" id="ARBA00022741"/>
    </source>
</evidence>
<accession>A0A150J1S7</accession>
<dbReference type="SUPFAM" id="SSF54810">
    <property type="entry name" value="GMP synthetase C-terminal dimerisation domain"/>
    <property type="match status" value="1"/>
</dbReference>
<feature type="binding site" evidence="12">
    <location>
        <begin position="229"/>
        <end position="235"/>
    </location>
    <ligand>
        <name>ATP</name>
        <dbReference type="ChEBI" id="CHEBI:30616"/>
    </ligand>
</feature>
<dbReference type="PRINTS" id="PR00097">
    <property type="entry name" value="ANTSNTHASEII"/>
</dbReference>
<keyword evidence="8 11" id="KW-0067">ATP-binding</keyword>
<accession>A0A150IM67</accession>
<sequence>MSIGEELILVVDFGSQYAHLIARRVRELKVYSEIVFPEITVSEIEKLSPKGIILSGGPRSVYEKDSPILSDEVFDYIIKKEIPVLGICYGHQLIAFKMGGNVKGEKRKEYGIATVEILESEGIFKDLEKKETVWMSHGDQVFDLPSDFVITSKTNTSPIAAFRNTSKKIYGLQWHPEVVHTKNGKKILSNFVYNVCNCQGTWDLSDFIQETVIKIKDKIGNGNAVIALSGGVDSSVAAAITEKAIGNRLHAVFVDHGLLRKGEADIVSNAFSGHDINFKKIDAKKRFFEKLDCVSDPEKKRMVIGEEFIRIFEEEAKKIGADFLVQGTIYPDIIESGRSQHADTIKSHHNVGGLPDSISFKEIIEPLRDLYKDEVREVGRKLGLPKKIIDQYPFPGPGLAVRITGPVTEENIRICRDASAIVEEELEKASIENIWQAFAVTLEDRVVGVVGDQRKFGRIVGLRIVESQDAMTANFKKLPWDLLENISTRITNEIPEVVSVAYFISHKPPQTIEPC</sequence>
<name>A0A150IM67_9EURY</name>
<comment type="caution">
    <text evidence="14">The sequence shown here is derived from an EMBL/GenBank/DDBJ whole genome shotgun (WGS) entry which is preliminary data.</text>
</comment>
<dbReference type="UniPathway" id="UPA00189">
    <property type="reaction ID" value="UER00296"/>
</dbReference>
<dbReference type="Gene3D" id="3.30.300.10">
    <property type="match status" value="1"/>
</dbReference>
<keyword evidence="4 11" id="KW-0436">Ligase</keyword>
<comment type="subunit">
    <text evidence="3">Heterodimer composed of a glutamine amidotransferase subunit (A) and a GMP-binding subunit (B).</text>
</comment>
<dbReference type="SUPFAM" id="SSF52402">
    <property type="entry name" value="Adenine nucleotide alpha hydrolases-like"/>
    <property type="match status" value="1"/>
</dbReference>
<dbReference type="InterPro" id="IPR014729">
    <property type="entry name" value="Rossmann-like_a/b/a_fold"/>
</dbReference>